<feature type="compositionally biased region" description="Gly residues" evidence="1">
    <location>
        <begin position="706"/>
        <end position="730"/>
    </location>
</feature>
<dbReference type="InterPro" id="IPR036361">
    <property type="entry name" value="SAP_dom_sf"/>
</dbReference>
<dbReference type="CDD" id="cd12432">
    <property type="entry name" value="RRM_ACINU"/>
    <property type="match status" value="1"/>
</dbReference>
<proteinExistence type="predicted"/>
<accession>A0AAD9YYA4</accession>
<evidence type="ECO:0000256" key="1">
    <source>
        <dbReference type="SAM" id="MobiDB-lite"/>
    </source>
</evidence>
<dbReference type="EMBL" id="JASNWA010000011">
    <property type="protein sequence ID" value="KAK3166923.1"/>
    <property type="molecule type" value="Genomic_DNA"/>
</dbReference>
<gene>
    <name evidence="3" type="ORF">OEA41_010048</name>
</gene>
<evidence type="ECO:0000313" key="3">
    <source>
        <dbReference type="EMBL" id="KAK3166923.1"/>
    </source>
</evidence>
<dbReference type="Pfam" id="PF16294">
    <property type="entry name" value="RSB_motif"/>
    <property type="match status" value="1"/>
</dbReference>
<dbReference type="Pfam" id="PF02037">
    <property type="entry name" value="SAP"/>
    <property type="match status" value="1"/>
</dbReference>
<dbReference type="Proteomes" id="UP001276659">
    <property type="component" value="Unassembled WGS sequence"/>
</dbReference>
<dbReference type="SUPFAM" id="SSF68906">
    <property type="entry name" value="SAP domain"/>
    <property type="match status" value="1"/>
</dbReference>
<feature type="compositionally biased region" description="Basic and acidic residues" evidence="1">
    <location>
        <begin position="731"/>
        <end position="744"/>
    </location>
</feature>
<feature type="compositionally biased region" description="Basic and acidic residues" evidence="1">
    <location>
        <begin position="363"/>
        <end position="372"/>
    </location>
</feature>
<dbReference type="PROSITE" id="PS50800">
    <property type="entry name" value="SAP"/>
    <property type="match status" value="1"/>
</dbReference>
<feature type="domain" description="SAP" evidence="2">
    <location>
        <begin position="75"/>
        <end position="109"/>
    </location>
</feature>
<sequence>MKRAFAVEVFDDDSSSVLSLALLSFRQGWNSLATSVISAALPSLNATWLRQPRQPDFTNEQLLLRTRCLSKMSDYEKLTVVKLREELVNRGLPKTGLKAALVQRLVEADAQSGSADAAPGKPAAEQTPGIVQADEPATKDAAGPALTLDGVHEEENAPTNNDAPRPAEPEVEVKQAPVGAGKDETTSQVGTGAKEKPATKDEPESARPLKQATENISNPVAVIPTEEPAIQQESQNDVLPGNITRSTGSKEPECGFQLPTPSQTQTELALAQESLPPISTQASVTGEEMLEDSRKRKRRSQSPPPSSFDTQQRLKAKRVRPHVELPEDSAMSDAAQEEKSDHSPLPDLASTQATQDQINGHVKSAEEIKLDGKGTPTSTDRAMLEDTTPSQNGAAKVEEVLAPEESTATPKVAKSAESPIKPSPSDTRFKNLFTAPPKSDSSAQQPPYTDAEDRVITPALHPATPALYIRELMRPLKPDNIKDHLTALATPPDTPADASIITEFFLDSIRTHCLVSFANISAASRVRSGLHDRIWPNERDRRPLFVDFIPEEKFKEWIDVEQNAPSGRGQPSKRWEVVYEDKGGEIKAYLQEMGSGSGGLRAAKPAKADADLSVQGAPSGPRIRESESRTVQPRADNGKGFQALDDLFKSTTAKPKLYYQPVLKAKVDQRLDKLAAGRGGGRSDEMRRFSFEDDIIVDKGPEFGNRGRGGFGARGGGFSGSYRGRGGGYRGDGHRGGDSWRDRR</sequence>
<feature type="region of interest" description="Disordered" evidence="1">
    <location>
        <begin position="608"/>
        <end position="638"/>
    </location>
</feature>
<dbReference type="InterPro" id="IPR032552">
    <property type="entry name" value="RSB_motif"/>
</dbReference>
<dbReference type="SMART" id="SM00513">
    <property type="entry name" value="SAP"/>
    <property type="match status" value="1"/>
</dbReference>
<evidence type="ECO:0000259" key="2">
    <source>
        <dbReference type="PROSITE" id="PS50800"/>
    </source>
</evidence>
<keyword evidence="4" id="KW-1185">Reference proteome</keyword>
<protein>
    <recommendedName>
        <fullName evidence="2">SAP domain-containing protein</fullName>
    </recommendedName>
</protein>
<comment type="caution">
    <text evidence="3">The sequence shown here is derived from an EMBL/GenBank/DDBJ whole genome shotgun (WGS) entry which is preliminary data.</text>
</comment>
<feature type="compositionally biased region" description="Polar residues" evidence="1">
    <location>
        <begin position="231"/>
        <end position="247"/>
    </location>
</feature>
<reference evidence="3" key="1">
    <citation type="submission" date="2022-11" db="EMBL/GenBank/DDBJ databases">
        <title>Chromosomal genome sequence assembly and mating type (MAT) locus characterization of the leprose asexual lichenized fungus Lepraria neglecta (Nyl.) Erichsen.</title>
        <authorList>
            <person name="Allen J.L."/>
            <person name="Pfeffer B."/>
        </authorList>
    </citation>
    <scope>NUCLEOTIDE SEQUENCE</scope>
    <source>
        <strain evidence="3">Allen 5258</strain>
    </source>
</reference>
<name>A0AAD9YYA4_9LECA</name>
<feature type="compositionally biased region" description="Basic and acidic residues" evidence="1">
    <location>
        <begin position="193"/>
        <end position="207"/>
    </location>
</feature>
<evidence type="ECO:0000313" key="4">
    <source>
        <dbReference type="Proteomes" id="UP001276659"/>
    </source>
</evidence>
<dbReference type="PANTHER" id="PTHR47031">
    <property type="entry name" value="SAP DNA-BINDING DOMAIN-CONTAINING PROTEIN"/>
    <property type="match status" value="1"/>
</dbReference>
<dbReference type="AlphaFoldDB" id="A0AAD9YYA4"/>
<dbReference type="PANTHER" id="PTHR47031:SF3">
    <property type="entry name" value="SAP DOMAIN-CONTAINING PROTEIN"/>
    <property type="match status" value="1"/>
</dbReference>
<feature type="region of interest" description="Disordered" evidence="1">
    <location>
        <begin position="149"/>
        <end position="450"/>
    </location>
</feature>
<feature type="region of interest" description="Disordered" evidence="1">
    <location>
        <begin position="702"/>
        <end position="744"/>
    </location>
</feature>
<dbReference type="Gene3D" id="1.10.720.30">
    <property type="entry name" value="SAP domain"/>
    <property type="match status" value="1"/>
</dbReference>
<organism evidence="3 4">
    <name type="scientific">Lepraria neglecta</name>
    <dbReference type="NCBI Taxonomy" id="209136"/>
    <lineage>
        <taxon>Eukaryota</taxon>
        <taxon>Fungi</taxon>
        <taxon>Dikarya</taxon>
        <taxon>Ascomycota</taxon>
        <taxon>Pezizomycotina</taxon>
        <taxon>Lecanoromycetes</taxon>
        <taxon>OSLEUM clade</taxon>
        <taxon>Lecanoromycetidae</taxon>
        <taxon>Lecanorales</taxon>
        <taxon>Lecanorineae</taxon>
        <taxon>Stereocaulaceae</taxon>
        <taxon>Lepraria</taxon>
    </lineage>
</organism>
<dbReference type="InterPro" id="IPR034257">
    <property type="entry name" value="Acinus_RRM"/>
</dbReference>
<dbReference type="InterPro" id="IPR003034">
    <property type="entry name" value="SAP_dom"/>
</dbReference>
<feature type="compositionally biased region" description="Polar residues" evidence="1">
    <location>
        <begin position="349"/>
        <end position="358"/>
    </location>
</feature>